<evidence type="ECO:0000313" key="2">
    <source>
        <dbReference type="Proteomes" id="UP001084197"/>
    </source>
</evidence>
<organism evidence="1 2">
    <name type="scientific">Natronobacillus azotifigens</name>
    <dbReference type="NCBI Taxonomy" id="472978"/>
    <lineage>
        <taxon>Bacteria</taxon>
        <taxon>Bacillati</taxon>
        <taxon>Bacillota</taxon>
        <taxon>Bacilli</taxon>
        <taxon>Bacillales</taxon>
        <taxon>Bacillaceae</taxon>
        <taxon>Natronobacillus</taxon>
    </lineage>
</organism>
<comment type="caution">
    <text evidence="1">The sequence shown here is derived from an EMBL/GenBank/DDBJ whole genome shotgun (WGS) entry which is preliminary data.</text>
</comment>
<reference evidence="1" key="1">
    <citation type="submission" date="2022-11" db="EMBL/GenBank/DDBJ databases">
        <title>WGS of Natronobacillus azotifigens 24KS-1, an anaerobic diazotrophic haloalkaliphile from soda-rich habitats.</title>
        <authorList>
            <person name="Sorokin D.Y."/>
            <person name="Merkel A.Y."/>
        </authorList>
    </citation>
    <scope>NUCLEOTIDE SEQUENCE</scope>
    <source>
        <strain evidence="1">24KS-1</strain>
    </source>
</reference>
<name>A0A9J6RFK2_9BACI</name>
<evidence type="ECO:0000313" key="1">
    <source>
        <dbReference type="EMBL" id="MCZ0704180.1"/>
    </source>
</evidence>
<proteinExistence type="predicted"/>
<dbReference type="AlphaFoldDB" id="A0A9J6RFK2"/>
<dbReference type="Proteomes" id="UP001084197">
    <property type="component" value="Unassembled WGS sequence"/>
</dbReference>
<dbReference type="RefSeq" id="WP_268780947.1">
    <property type="nucleotide sequence ID" value="NZ_JAPRAT010000029.1"/>
</dbReference>
<dbReference type="EMBL" id="JAPRAT010000029">
    <property type="protein sequence ID" value="MCZ0704180.1"/>
    <property type="molecule type" value="Genomic_DNA"/>
</dbReference>
<keyword evidence="2" id="KW-1185">Reference proteome</keyword>
<gene>
    <name evidence="1" type="ORF">OWO01_13280</name>
</gene>
<protein>
    <submittedName>
        <fullName evidence="1">Uncharacterized protein</fullName>
    </submittedName>
</protein>
<sequence length="48" mass="5427">MTRATSPCSWTAPETLDMIVANMKLTEASHEMTKLVGSFFFKIFESKL</sequence>
<accession>A0A9J6RFK2</accession>